<protein>
    <recommendedName>
        <fullName evidence="8">Thioredoxin domain-containing protein</fullName>
    </recommendedName>
</protein>
<dbReference type="EMBL" id="PFBO01000024">
    <property type="protein sequence ID" value="PIT90684.1"/>
    <property type="molecule type" value="Genomic_DNA"/>
</dbReference>
<evidence type="ECO:0000256" key="3">
    <source>
        <dbReference type="ARBA" id="ARBA00023002"/>
    </source>
</evidence>
<evidence type="ECO:0000256" key="7">
    <source>
        <dbReference type="SAM" id="Phobius"/>
    </source>
</evidence>
<dbReference type="PROSITE" id="PS51352">
    <property type="entry name" value="THIOREDOXIN_2"/>
    <property type="match status" value="1"/>
</dbReference>
<reference evidence="10" key="1">
    <citation type="submission" date="2017-09" db="EMBL/GenBank/DDBJ databases">
        <title>Depth-based differentiation of microbial function through sediment-hosted aquifers and enrichment of novel symbionts in the deep terrestrial subsurface.</title>
        <authorList>
            <person name="Probst A.J."/>
            <person name="Ladd B."/>
            <person name="Jarett J.K."/>
            <person name="Geller-Mcgrath D.E."/>
            <person name="Sieber C.M.K."/>
            <person name="Emerson J.B."/>
            <person name="Anantharaman K."/>
            <person name="Thomas B.C."/>
            <person name="Malmstrom R."/>
            <person name="Stieglmeier M."/>
            <person name="Klingl A."/>
            <person name="Woyke T."/>
            <person name="Ryan C.M."/>
            <person name="Banfield J.F."/>
        </authorList>
    </citation>
    <scope>NUCLEOTIDE SEQUENCE [LARGE SCALE GENOMIC DNA]</scope>
</reference>
<dbReference type="SUPFAM" id="SSF52833">
    <property type="entry name" value="Thioredoxin-like"/>
    <property type="match status" value="1"/>
</dbReference>
<keyword evidence="2" id="KW-0732">Signal</keyword>
<keyword evidence="3" id="KW-0560">Oxidoreductase</keyword>
<evidence type="ECO:0000256" key="2">
    <source>
        <dbReference type="ARBA" id="ARBA00022729"/>
    </source>
</evidence>
<comment type="similarity">
    <text evidence="1">Belongs to the thioredoxin family. DsbA subfamily.</text>
</comment>
<feature type="compositionally biased region" description="Low complexity" evidence="6">
    <location>
        <begin position="51"/>
        <end position="69"/>
    </location>
</feature>
<sequence length="245" mass="26695">MLDKKSSFFSSDNPTFVFVAGLVIGILILGTIGFFILLAKTMGNDSPKSAGGNNQVVNNQPSNGQPNQPTKVADLTILESDHVRGNRNAKVKIFEFSDYECPYCGSFHPTMQQVMDQYGDQVAWIYRHFPLDSLHPQARPSAEAAECVAEQAGDEGFWQFTDALFANQQSLSSTLYQQVAQSLGLNMNQFNDCVSSGKYQDKVESDYQSGVLSGVTGTPGSFINGIPVKGALPFSTIKQIIDSEL</sequence>
<evidence type="ECO:0000256" key="4">
    <source>
        <dbReference type="ARBA" id="ARBA00023157"/>
    </source>
</evidence>
<keyword evidence="7" id="KW-0472">Membrane</keyword>
<dbReference type="PANTHER" id="PTHR13887">
    <property type="entry name" value="GLUTATHIONE S-TRANSFERASE KAPPA"/>
    <property type="match status" value="1"/>
</dbReference>
<organism evidence="9 10">
    <name type="scientific">Candidatus Komeilibacteria bacterium CG10_big_fil_rev_8_21_14_0_10_41_13</name>
    <dbReference type="NCBI Taxonomy" id="1974476"/>
    <lineage>
        <taxon>Bacteria</taxon>
        <taxon>Candidatus Komeiliibacteriota</taxon>
    </lineage>
</organism>
<feature type="transmembrane region" description="Helical" evidence="7">
    <location>
        <begin position="16"/>
        <end position="39"/>
    </location>
</feature>
<name>A0A2M6WD63_9BACT</name>
<dbReference type="InterPro" id="IPR013766">
    <property type="entry name" value="Thioredoxin_domain"/>
</dbReference>
<feature type="region of interest" description="Disordered" evidence="6">
    <location>
        <begin position="48"/>
        <end position="70"/>
    </location>
</feature>
<comment type="caution">
    <text evidence="9">The sequence shown here is derived from an EMBL/GenBank/DDBJ whole genome shotgun (WGS) entry which is preliminary data.</text>
</comment>
<dbReference type="InterPro" id="IPR012336">
    <property type="entry name" value="Thioredoxin-like_fold"/>
</dbReference>
<accession>A0A2M6WD63</accession>
<keyword evidence="5" id="KW-0676">Redox-active center</keyword>
<dbReference type="Pfam" id="PF13462">
    <property type="entry name" value="Thioredoxin_4"/>
    <property type="match status" value="1"/>
</dbReference>
<dbReference type="GO" id="GO:0016491">
    <property type="term" value="F:oxidoreductase activity"/>
    <property type="evidence" value="ECO:0007669"/>
    <property type="project" value="UniProtKB-KW"/>
</dbReference>
<feature type="domain" description="Thioredoxin" evidence="8">
    <location>
        <begin position="48"/>
        <end position="245"/>
    </location>
</feature>
<evidence type="ECO:0000313" key="9">
    <source>
        <dbReference type="EMBL" id="PIT90684.1"/>
    </source>
</evidence>
<evidence type="ECO:0000256" key="5">
    <source>
        <dbReference type="ARBA" id="ARBA00023284"/>
    </source>
</evidence>
<dbReference type="InterPro" id="IPR036249">
    <property type="entry name" value="Thioredoxin-like_sf"/>
</dbReference>
<evidence type="ECO:0000256" key="6">
    <source>
        <dbReference type="SAM" id="MobiDB-lite"/>
    </source>
</evidence>
<dbReference type="Proteomes" id="UP000230543">
    <property type="component" value="Unassembled WGS sequence"/>
</dbReference>
<dbReference type="AlphaFoldDB" id="A0A2M6WD63"/>
<evidence type="ECO:0000313" key="10">
    <source>
        <dbReference type="Proteomes" id="UP000230543"/>
    </source>
</evidence>
<keyword evidence="4" id="KW-1015">Disulfide bond</keyword>
<keyword evidence="7" id="KW-1133">Transmembrane helix</keyword>
<keyword evidence="7" id="KW-0812">Transmembrane</keyword>
<dbReference type="PANTHER" id="PTHR13887:SF14">
    <property type="entry name" value="DISULFIDE BOND FORMATION PROTEIN D"/>
    <property type="match status" value="1"/>
</dbReference>
<evidence type="ECO:0000259" key="8">
    <source>
        <dbReference type="PROSITE" id="PS51352"/>
    </source>
</evidence>
<gene>
    <name evidence="9" type="ORF">COU22_00800</name>
</gene>
<proteinExistence type="inferred from homology"/>
<dbReference type="Gene3D" id="3.40.30.10">
    <property type="entry name" value="Glutaredoxin"/>
    <property type="match status" value="1"/>
</dbReference>
<evidence type="ECO:0000256" key="1">
    <source>
        <dbReference type="ARBA" id="ARBA00005791"/>
    </source>
</evidence>